<feature type="domain" description="Cupin type-2" evidence="2">
    <location>
        <begin position="30"/>
        <end position="98"/>
    </location>
</feature>
<dbReference type="InterPro" id="IPR014710">
    <property type="entry name" value="RmlC-like_jellyroll"/>
</dbReference>
<dbReference type="Pfam" id="PF07883">
    <property type="entry name" value="Cupin_2"/>
    <property type="match status" value="1"/>
</dbReference>
<dbReference type="PANTHER" id="PTHR35848:SF6">
    <property type="entry name" value="CUPIN TYPE-2 DOMAIN-CONTAINING PROTEIN"/>
    <property type="match status" value="1"/>
</dbReference>
<comment type="caution">
    <text evidence="3">The sequence shown here is derived from an EMBL/GenBank/DDBJ whole genome shotgun (WGS) entry which is preliminary data.</text>
</comment>
<organism evidence="3 4">
    <name type="scientific">Lysinibacillus fusiformis</name>
    <dbReference type="NCBI Taxonomy" id="28031"/>
    <lineage>
        <taxon>Bacteria</taxon>
        <taxon>Bacillati</taxon>
        <taxon>Bacillota</taxon>
        <taxon>Bacilli</taxon>
        <taxon>Bacillales</taxon>
        <taxon>Bacillaceae</taxon>
        <taxon>Lysinibacillus</taxon>
    </lineage>
</organism>
<dbReference type="Proteomes" id="UP000234956">
    <property type="component" value="Unassembled WGS sequence"/>
</dbReference>
<dbReference type="RefSeq" id="WP_036125397.1">
    <property type="nucleotide sequence ID" value="NZ_JAZBNI010000001.1"/>
</dbReference>
<dbReference type="InterPro" id="IPR051610">
    <property type="entry name" value="GPI/OXD"/>
</dbReference>
<gene>
    <name evidence="3" type="ORF">CRI88_06410</name>
</gene>
<reference evidence="3 4" key="1">
    <citation type="submission" date="2017-10" db="EMBL/GenBank/DDBJ databases">
        <title>Draft genome of Lysinibacillus fusiformis strain Juneja, a laboratory-derived pathogen of Drosophila melanogaster.</title>
        <authorList>
            <person name="Smith B.R."/>
            <person name="Unckless R.L."/>
        </authorList>
    </citation>
    <scope>NUCLEOTIDE SEQUENCE [LARGE SCALE GENOMIC DNA]</scope>
    <source>
        <strain evidence="3 4">Juneja</strain>
    </source>
</reference>
<proteinExistence type="predicted"/>
<evidence type="ECO:0000256" key="1">
    <source>
        <dbReference type="ARBA" id="ARBA00022723"/>
    </source>
</evidence>
<dbReference type="GO" id="GO:0046872">
    <property type="term" value="F:metal ion binding"/>
    <property type="evidence" value="ECO:0007669"/>
    <property type="project" value="UniProtKB-KW"/>
</dbReference>
<evidence type="ECO:0000313" key="4">
    <source>
        <dbReference type="Proteomes" id="UP000234956"/>
    </source>
</evidence>
<name>A0A2I0V153_9BACI</name>
<dbReference type="EMBL" id="PDFK01000002">
    <property type="protein sequence ID" value="PKU51999.1"/>
    <property type="molecule type" value="Genomic_DNA"/>
</dbReference>
<dbReference type="InterPro" id="IPR013096">
    <property type="entry name" value="Cupin_2"/>
</dbReference>
<dbReference type="PANTHER" id="PTHR35848">
    <property type="entry name" value="OXALATE-BINDING PROTEIN"/>
    <property type="match status" value="1"/>
</dbReference>
<keyword evidence="1" id="KW-0479">Metal-binding</keyword>
<evidence type="ECO:0000259" key="2">
    <source>
        <dbReference type="Pfam" id="PF07883"/>
    </source>
</evidence>
<dbReference type="Gene3D" id="2.60.120.10">
    <property type="entry name" value="Jelly Rolls"/>
    <property type="match status" value="1"/>
</dbReference>
<dbReference type="InterPro" id="IPR011051">
    <property type="entry name" value="RmlC_Cupin_sf"/>
</dbReference>
<protein>
    <submittedName>
        <fullName evidence="3">Cupin domain-containing protein</fullName>
    </submittedName>
</protein>
<dbReference type="AlphaFoldDB" id="A0A2I0V153"/>
<dbReference type="SUPFAM" id="SSF51182">
    <property type="entry name" value="RmlC-like cupins"/>
    <property type="match status" value="1"/>
</dbReference>
<evidence type="ECO:0000313" key="3">
    <source>
        <dbReference type="EMBL" id="PKU51999.1"/>
    </source>
</evidence>
<accession>A0A2I0V153</accession>
<sequence length="105" mass="11895">MIIKEVSQKDIVQQNLFQDKYNDSQIKFGFVQIKPGERLPLEGTTSHLENEYSFIVKGTLTGESGGENYRISQGEASYIPAGEPHWCKNDSDEVVELVYALLDIR</sequence>